<protein>
    <submittedName>
        <fullName evidence="1">Uncharacterized protein</fullName>
    </submittedName>
</protein>
<name>A0A813I6L2_POLGL</name>
<feature type="non-terminal residue" evidence="1">
    <location>
        <position position="91"/>
    </location>
</feature>
<sequence length="91" mass="8951">YQVLDRWGFRDAVAASPAALETRGFLEVSSGHLWGRGTNLSKPAPAFVLSPASPDGSSVSGAGAPAGGAAAALQALPLMFGLGGAASVDTP</sequence>
<dbReference type="AlphaFoldDB" id="A0A813I6L2"/>
<dbReference type="EMBL" id="CAJNNW010003881">
    <property type="protein sequence ID" value="CAE8645824.1"/>
    <property type="molecule type" value="Genomic_DNA"/>
</dbReference>
<proteinExistence type="predicted"/>
<feature type="non-terminal residue" evidence="1">
    <location>
        <position position="1"/>
    </location>
</feature>
<dbReference type="Proteomes" id="UP000626109">
    <property type="component" value="Unassembled WGS sequence"/>
</dbReference>
<evidence type="ECO:0000313" key="1">
    <source>
        <dbReference type="EMBL" id="CAE8645824.1"/>
    </source>
</evidence>
<accession>A0A813I6L2</accession>
<reference evidence="1" key="1">
    <citation type="submission" date="2021-02" db="EMBL/GenBank/DDBJ databases">
        <authorList>
            <person name="Dougan E. K."/>
            <person name="Rhodes N."/>
            <person name="Thang M."/>
            <person name="Chan C."/>
        </authorList>
    </citation>
    <scope>NUCLEOTIDE SEQUENCE</scope>
</reference>
<evidence type="ECO:0000313" key="2">
    <source>
        <dbReference type="Proteomes" id="UP000626109"/>
    </source>
</evidence>
<gene>
    <name evidence="1" type="ORF">PGLA2088_LOCUS4251</name>
</gene>
<comment type="caution">
    <text evidence="1">The sequence shown here is derived from an EMBL/GenBank/DDBJ whole genome shotgun (WGS) entry which is preliminary data.</text>
</comment>
<organism evidence="1 2">
    <name type="scientific">Polarella glacialis</name>
    <name type="common">Dinoflagellate</name>
    <dbReference type="NCBI Taxonomy" id="89957"/>
    <lineage>
        <taxon>Eukaryota</taxon>
        <taxon>Sar</taxon>
        <taxon>Alveolata</taxon>
        <taxon>Dinophyceae</taxon>
        <taxon>Suessiales</taxon>
        <taxon>Suessiaceae</taxon>
        <taxon>Polarella</taxon>
    </lineage>
</organism>